<accession>A0A7J6KF40</accession>
<gene>
    <name evidence="2" type="ORF">TGRH88_023200</name>
</gene>
<reference evidence="2 3" key="1">
    <citation type="submission" date="2020-03" db="EMBL/GenBank/DDBJ databases">
        <title>Genome sequence of Toxoplasma gondii RH-88 strain.</title>
        <authorList>
            <person name="Lorenzi H.A."/>
            <person name="Venepally P."/>
            <person name="Rozenberg A."/>
            <person name="Sibley D."/>
        </authorList>
    </citation>
    <scope>NUCLEOTIDE SEQUENCE [LARGE SCALE GENOMIC DNA]</scope>
    <source>
        <strain evidence="2 3">RH-88</strain>
    </source>
</reference>
<evidence type="ECO:0000313" key="3">
    <source>
        <dbReference type="Proteomes" id="UP000557509"/>
    </source>
</evidence>
<keyword evidence="3" id="KW-1185">Reference proteome</keyword>
<comment type="caution">
    <text evidence="2">The sequence shown here is derived from an EMBL/GenBank/DDBJ whole genome shotgun (WGS) entry which is preliminary data.</text>
</comment>
<protein>
    <submittedName>
        <fullName evidence="2">Uncharacterized protein</fullName>
    </submittedName>
</protein>
<dbReference type="AlphaFoldDB" id="A0A7J6KF40"/>
<proteinExistence type="predicted"/>
<dbReference type="VEuPathDB" id="ToxoDB:TGME49_200600"/>
<dbReference type="EMBL" id="JAAUHK010000186">
    <property type="protein sequence ID" value="KAF4646043.1"/>
    <property type="molecule type" value="Genomic_DNA"/>
</dbReference>
<evidence type="ECO:0000256" key="1">
    <source>
        <dbReference type="SAM" id="MobiDB-lite"/>
    </source>
</evidence>
<name>A0A7J6KF40_TOXGO</name>
<dbReference type="Proteomes" id="UP000557509">
    <property type="component" value="Unassembled WGS sequence"/>
</dbReference>
<feature type="region of interest" description="Disordered" evidence="1">
    <location>
        <begin position="64"/>
        <end position="83"/>
    </location>
</feature>
<sequence>MLPPLGHHAVVYAAISSPHEINTVSPLAPLLRSRPLIHANAKPDRFGRQAPIWYQDTMTTRPITSNHSATRRHTGRVQTENARSLTGDAHACAKVNPLAESTGSHPTIMATIAEAVAVGRKHWTSTRSRTALIHGNGNPLHVVFHCGFMAYCLFLEPSNNSVVSRVSTDTGNICCEARRHALIQSDSVIVEQDAHGPRTTFKTGNAAVPRTVSVGGPAPSVTSVV</sequence>
<organism evidence="2 3">
    <name type="scientific">Toxoplasma gondii</name>
    <dbReference type="NCBI Taxonomy" id="5811"/>
    <lineage>
        <taxon>Eukaryota</taxon>
        <taxon>Sar</taxon>
        <taxon>Alveolata</taxon>
        <taxon>Apicomplexa</taxon>
        <taxon>Conoidasida</taxon>
        <taxon>Coccidia</taxon>
        <taxon>Eucoccidiorida</taxon>
        <taxon>Eimeriorina</taxon>
        <taxon>Sarcocystidae</taxon>
        <taxon>Toxoplasma</taxon>
    </lineage>
</organism>
<evidence type="ECO:0000313" key="2">
    <source>
        <dbReference type="EMBL" id="KAF4646043.1"/>
    </source>
</evidence>